<gene>
    <name evidence="2" type="ORF">Rsub_08293</name>
</gene>
<evidence type="ECO:0000256" key="1">
    <source>
        <dbReference type="SAM" id="MobiDB-lite"/>
    </source>
</evidence>
<dbReference type="Proteomes" id="UP000247498">
    <property type="component" value="Unassembled WGS sequence"/>
</dbReference>
<organism evidence="2 3">
    <name type="scientific">Raphidocelis subcapitata</name>
    <dbReference type="NCBI Taxonomy" id="307507"/>
    <lineage>
        <taxon>Eukaryota</taxon>
        <taxon>Viridiplantae</taxon>
        <taxon>Chlorophyta</taxon>
        <taxon>core chlorophytes</taxon>
        <taxon>Chlorophyceae</taxon>
        <taxon>CS clade</taxon>
        <taxon>Sphaeropleales</taxon>
        <taxon>Selenastraceae</taxon>
        <taxon>Raphidocelis</taxon>
    </lineage>
</organism>
<keyword evidence="3" id="KW-1185">Reference proteome</keyword>
<reference evidence="2 3" key="1">
    <citation type="journal article" date="2018" name="Sci. Rep.">
        <title>Raphidocelis subcapitata (=Pseudokirchneriella subcapitata) provides an insight into genome evolution and environmental adaptations in the Sphaeropleales.</title>
        <authorList>
            <person name="Suzuki S."/>
            <person name="Yamaguchi H."/>
            <person name="Nakajima N."/>
            <person name="Kawachi M."/>
        </authorList>
    </citation>
    <scope>NUCLEOTIDE SEQUENCE [LARGE SCALE GENOMIC DNA]</scope>
    <source>
        <strain evidence="2 3">NIES-35</strain>
    </source>
</reference>
<dbReference type="EMBL" id="BDRX01000062">
    <property type="protein sequence ID" value="GBF95262.1"/>
    <property type="molecule type" value="Genomic_DNA"/>
</dbReference>
<dbReference type="OrthoDB" id="10635979at2759"/>
<evidence type="ECO:0000313" key="3">
    <source>
        <dbReference type="Proteomes" id="UP000247498"/>
    </source>
</evidence>
<dbReference type="AlphaFoldDB" id="A0A2V0P8J4"/>
<protein>
    <submittedName>
        <fullName evidence="2">Uncharacterized protein</fullName>
    </submittedName>
</protein>
<proteinExistence type="predicted"/>
<comment type="caution">
    <text evidence="2">The sequence shown here is derived from an EMBL/GenBank/DDBJ whole genome shotgun (WGS) entry which is preliminary data.</text>
</comment>
<feature type="region of interest" description="Disordered" evidence="1">
    <location>
        <begin position="106"/>
        <end position="130"/>
    </location>
</feature>
<name>A0A2V0P8J4_9CHLO</name>
<sequence length="130" mass="13275">MNPWHLRLTSHNGPLACHVSGALMVLLVADDHGCARAQQRFVDGGGIEAVCLALAGRPRADTGRGTLRLRLLLAELCRANKAWEARTYQAAAELSLAASAAAAAAQQAQQPGGGGGTAATTPRLAVAAPS</sequence>
<accession>A0A2V0P8J4</accession>
<evidence type="ECO:0000313" key="2">
    <source>
        <dbReference type="EMBL" id="GBF95262.1"/>
    </source>
</evidence>
<dbReference type="InParanoid" id="A0A2V0P8J4"/>